<protein>
    <submittedName>
        <fullName evidence="2">DNA polymerase</fullName>
    </submittedName>
</protein>
<dbReference type="eggNOG" id="COG3285">
    <property type="taxonomic scope" value="Bacteria"/>
</dbReference>
<dbReference type="Proteomes" id="UP000027931">
    <property type="component" value="Unassembled WGS sequence"/>
</dbReference>
<dbReference type="OrthoDB" id="9802472at2"/>
<dbReference type="NCBIfam" id="TIGR02778">
    <property type="entry name" value="ligD_pol"/>
    <property type="match status" value="1"/>
</dbReference>
<dbReference type="CDD" id="cd04861">
    <property type="entry name" value="LigD_Pol_like"/>
    <property type="match status" value="1"/>
</dbReference>
<organism evidence="2 3">
    <name type="scientific">Tumebacillus flagellatus</name>
    <dbReference type="NCBI Taxonomy" id="1157490"/>
    <lineage>
        <taxon>Bacteria</taxon>
        <taxon>Bacillati</taxon>
        <taxon>Bacillota</taxon>
        <taxon>Bacilli</taxon>
        <taxon>Bacillales</taxon>
        <taxon>Alicyclobacillaceae</taxon>
        <taxon>Tumebacillus</taxon>
    </lineage>
</organism>
<dbReference type="RefSeq" id="WP_038085443.1">
    <property type="nucleotide sequence ID" value="NZ_JMIR01000005.1"/>
</dbReference>
<evidence type="ECO:0000313" key="2">
    <source>
        <dbReference type="EMBL" id="KEO84313.1"/>
    </source>
</evidence>
<dbReference type="InterPro" id="IPR052171">
    <property type="entry name" value="NHEJ_LigD"/>
</dbReference>
<name>A0A074LW76_9BACL</name>
<evidence type="ECO:0000313" key="3">
    <source>
        <dbReference type="Proteomes" id="UP000027931"/>
    </source>
</evidence>
<comment type="caution">
    <text evidence="2">The sequence shown here is derived from an EMBL/GenBank/DDBJ whole genome shotgun (WGS) entry which is preliminary data.</text>
</comment>
<gene>
    <name evidence="2" type="ORF">EL26_05970</name>
</gene>
<proteinExistence type="predicted"/>
<sequence length="312" mass="35421">MSRTDTLMAEYPVKVTNLDKVLWPEAGVTKAEYIQYMIQMARIMIPHYTDRLLTVIRFPSGIHDKSFYQKNIPDGAPDWLKTHPVYSDDSHRDIHYLVVDNTATLLWLANQAAMELHPSYAKIHNLDQPTNIAFDLDPTVKEVDIAGFKKAVRVALHLKEALDDLGLPSYPKTSGATGLQIFIPIAPGYTFEDTRLITQFLAHYIVQKAPDICTIERLKKDRGDKVYFDYLQHWKNKTLSGPYTPRAVPSAAVSSPLSWDELREGVTPDLFTIRTMPRRIAEVGDLFAPMSQPGVEIRDILHFIKHHPTGSL</sequence>
<dbReference type="EMBL" id="JMIR01000005">
    <property type="protein sequence ID" value="KEO84313.1"/>
    <property type="molecule type" value="Genomic_DNA"/>
</dbReference>
<evidence type="ECO:0000259" key="1">
    <source>
        <dbReference type="Pfam" id="PF21686"/>
    </source>
</evidence>
<dbReference type="InterPro" id="IPR014145">
    <property type="entry name" value="LigD_pol_dom"/>
</dbReference>
<accession>A0A074LW76</accession>
<dbReference type="PANTHER" id="PTHR42705">
    <property type="entry name" value="BIFUNCTIONAL NON-HOMOLOGOUS END JOINING PROTEIN LIGD"/>
    <property type="match status" value="1"/>
</dbReference>
<keyword evidence="3" id="KW-1185">Reference proteome</keyword>
<dbReference type="Pfam" id="PF21686">
    <property type="entry name" value="LigD_Prim-Pol"/>
    <property type="match status" value="1"/>
</dbReference>
<feature type="domain" description="DNA ligase D polymerase" evidence="1">
    <location>
        <begin position="29"/>
        <end position="287"/>
    </location>
</feature>
<dbReference type="PANTHER" id="PTHR42705:SF2">
    <property type="entry name" value="BIFUNCTIONAL NON-HOMOLOGOUS END JOINING PROTEIN LIGD"/>
    <property type="match status" value="1"/>
</dbReference>
<reference evidence="2 3" key="1">
    <citation type="journal article" date="2013" name="Int. J. Syst. Evol. Microbiol.">
        <title>Tumebacillus flagellatus sp. nov., an alpha-amylase/pullulanase-producing bacterium isolated from cassava wastewater.</title>
        <authorList>
            <person name="Wang Q."/>
            <person name="Xie N."/>
            <person name="Qin Y."/>
            <person name="Shen N."/>
            <person name="Zhu J."/>
            <person name="Mi H."/>
            <person name="Huang R."/>
        </authorList>
    </citation>
    <scope>NUCLEOTIDE SEQUENCE [LARGE SCALE GENOMIC DNA]</scope>
    <source>
        <strain evidence="2 3">GST4</strain>
    </source>
</reference>
<dbReference type="Gene3D" id="3.90.920.10">
    <property type="entry name" value="DNA primase, PRIM domain"/>
    <property type="match status" value="1"/>
</dbReference>
<dbReference type="STRING" id="1157490.EL26_05970"/>
<dbReference type="AlphaFoldDB" id="A0A074LW76"/>